<organism evidence="3 4">
    <name type="scientific">Pterulicium gracile</name>
    <dbReference type="NCBI Taxonomy" id="1884261"/>
    <lineage>
        <taxon>Eukaryota</taxon>
        <taxon>Fungi</taxon>
        <taxon>Dikarya</taxon>
        <taxon>Basidiomycota</taxon>
        <taxon>Agaricomycotina</taxon>
        <taxon>Agaricomycetes</taxon>
        <taxon>Agaricomycetidae</taxon>
        <taxon>Agaricales</taxon>
        <taxon>Pleurotineae</taxon>
        <taxon>Pterulaceae</taxon>
        <taxon>Pterulicium</taxon>
    </lineage>
</organism>
<feature type="region of interest" description="Disordered" evidence="1">
    <location>
        <begin position="251"/>
        <end position="277"/>
    </location>
</feature>
<proteinExistence type="predicted"/>
<keyword evidence="2" id="KW-1133">Transmembrane helix</keyword>
<evidence type="ECO:0000256" key="1">
    <source>
        <dbReference type="SAM" id="MobiDB-lite"/>
    </source>
</evidence>
<sequence>MIPFAIKVLWFVLSITGMITCWVVLVRFGMAVKWMTGPLVYCVAATLLNGAFLLGMIWRMDPFAMPPAFCHAQIYIISLGSFLLTGCCAVCSVVTTRIVTEYSKGRTQMPSEFCRWRHIYLLPLIIFPCVASAVQITLSVRYDAIKPSDDLHCDATSPISFRFLGYAGVPHLLTIPCLYYSLISIIRFVRTKRHIIRSLPDGTTTTTVFPTNYRTSMTDGFHDNRPVDGRSLSGTAPAPAAVSRVARMTVVKSEDRRGPTTPLTRLPFLPTAAPLTEPHAMETMRILGGNDLKEDDDHGSSVASPCKVSDSEETETPLSTGHTLSPRHSSDPSSDYHQHSNSIHEEDRNTSASSIVTTSSLSWARPNALDVGHDHIEIQSPQYCRTMNEEYWGPRRAPSSHAHGRLWPSPTVDDRTCVGEDREDGEGLDAYSRPQRKTRFDVMGSKFLLPHLELSFLDVDCVRRSCPVTSQTA</sequence>
<gene>
    <name evidence="3" type="ORF">BDV98DRAFT_205686</name>
</gene>
<dbReference type="EMBL" id="ML178839">
    <property type="protein sequence ID" value="TFK98499.1"/>
    <property type="molecule type" value="Genomic_DNA"/>
</dbReference>
<accession>A0A5C3QBR8</accession>
<dbReference type="Proteomes" id="UP000305067">
    <property type="component" value="Unassembled WGS sequence"/>
</dbReference>
<feature type="transmembrane region" description="Helical" evidence="2">
    <location>
        <begin position="119"/>
        <end position="138"/>
    </location>
</feature>
<feature type="compositionally biased region" description="Low complexity" evidence="1">
    <location>
        <begin position="259"/>
        <end position="276"/>
    </location>
</feature>
<evidence type="ECO:0000313" key="4">
    <source>
        <dbReference type="Proteomes" id="UP000305067"/>
    </source>
</evidence>
<evidence type="ECO:0000313" key="3">
    <source>
        <dbReference type="EMBL" id="TFK98499.1"/>
    </source>
</evidence>
<feature type="transmembrane region" description="Helical" evidence="2">
    <location>
        <begin position="72"/>
        <end position="99"/>
    </location>
</feature>
<keyword evidence="2" id="KW-0812">Transmembrane</keyword>
<keyword evidence="2" id="KW-0472">Membrane</keyword>
<feature type="compositionally biased region" description="Polar residues" evidence="1">
    <location>
        <begin position="316"/>
        <end position="327"/>
    </location>
</feature>
<feature type="region of interest" description="Disordered" evidence="1">
    <location>
        <begin position="396"/>
        <end position="429"/>
    </location>
</feature>
<evidence type="ECO:0000256" key="2">
    <source>
        <dbReference type="SAM" id="Phobius"/>
    </source>
</evidence>
<reference evidence="3 4" key="1">
    <citation type="journal article" date="2019" name="Nat. Ecol. Evol.">
        <title>Megaphylogeny resolves global patterns of mushroom evolution.</title>
        <authorList>
            <person name="Varga T."/>
            <person name="Krizsan K."/>
            <person name="Foldi C."/>
            <person name="Dima B."/>
            <person name="Sanchez-Garcia M."/>
            <person name="Sanchez-Ramirez S."/>
            <person name="Szollosi G.J."/>
            <person name="Szarkandi J.G."/>
            <person name="Papp V."/>
            <person name="Albert L."/>
            <person name="Andreopoulos W."/>
            <person name="Angelini C."/>
            <person name="Antonin V."/>
            <person name="Barry K.W."/>
            <person name="Bougher N.L."/>
            <person name="Buchanan P."/>
            <person name="Buyck B."/>
            <person name="Bense V."/>
            <person name="Catcheside P."/>
            <person name="Chovatia M."/>
            <person name="Cooper J."/>
            <person name="Damon W."/>
            <person name="Desjardin D."/>
            <person name="Finy P."/>
            <person name="Geml J."/>
            <person name="Haridas S."/>
            <person name="Hughes K."/>
            <person name="Justo A."/>
            <person name="Karasinski D."/>
            <person name="Kautmanova I."/>
            <person name="Kiss B."/>
            <person name="Kocsube S."/>
            <person name="Kotiranta H."/>
            <person name="LaButti K.M."/>
            <person name="Lechner B.E."/>
            <person name="Liimatainen K."/>
            <person name="Lipzen A."/>
            <person name="Lukacs Z."/>
            <person name="Mihaltcheva S."/>
            <person name="Morgado L.N."/>
            <person name="Niskanen T."/>
            <person name="Noordeloos M.E."/>
            <person name="Ohm R.A."/>
            <person name="Ortiz-Santana B."/>
            <person name="Ovrebo C."/>
            <person name="Racz N."/>
            <person name="Riley R."/>
            <person name="Savchenko A."/>
            <person name="Shiryaev A."/>
            <person name="Soop K."/>
            <person name="Spirin V."/>
            <person name="Szebenyi C."/>
            <person name="Tomsovsky M."/>
            <person name="Tulloss R.E."/>
            <person name="Uehling J."/>
            <person name="Grigoriev I.V."/>
            <person name="Vagvolgyi C."/>
            <person name="Papp T."/>
            <person name="Martin F.M."/>
            <person name="Miettinen O."/>
            <person name="Hibbett D.S."/>
            <person name="Nagy L.G."/>
        </authorList>
    </citation>
    <scope>NUCLEOTIDE SEQUENCE [LARGE SCALE GENOMIC DNA]</scope>
    <source>
        <strain evidence="3 4">CBS 309.79</strain>
    </source>
</reference>
<protein>
    <submittedName>
        <fullName evidence="3">Uncharacterized protein</fullName>
    </submittedName>
</protein>
<feature type="compositionally biased region" description="Basic and acidic residues" evidence="1">
    <location>
        <begin position="328"/>
        <end position="349"/>
    </location>
</feature>
<dbReference type="AlphaFoldDB" id="A0A5C3QBR8"/>
<feature type="region of interest" description="Disordered" evidence="1">
    <location>
        <begin position="289"/>
        <end position="353"/>
    </location>
</feature>
<feature type="transmembrane region" description="Helical" evidence="2">
    <location>
        <begin position="38"/>
        <end position="60"/>
    </location>
</feature>
<dbReference type="OrthoDB" id="3256745at2759"/>
<feature type="transmembrane region" description="Helical" evidence="2">
    <location>
        <begin position="6"/>
        <end position="26"/>
    </location>
</feature>
<keyword evidence="4" id="KW-1185">Reference proteome</keyword>
<name>A0A5C3QBR8_9AGAR</name>
<feature type="transmembrane region" description="Helical" evidence="2">
    <location>
        <begin position="169"/>
        <end position="189"/>
    </location>
</feature>